<dbReference type="AlphaFoldDB" id="A0A0A9CU57"/>
<name>A0A0A9CU57_ARUDO</name>
<proteinExistence type="predicted"/>
<keyword evidence="1" id="KW-0812">Transmembrane</keyword>
<evidence type="ECO:0000313" key="2">
    <source>
        <dbReference type="EMBL" id="JAD75022.1"/>
    </source>
</evidence>
<feature type="transmembrane region" description="Helical" evidence="1">
    <location>
        <begin position="27"/>
        <end position="46"/>
    </location>
</feature>
<dbReference type="EMBL" id="GBRH01222873">
    <property type="protein sequence ID" value="JAD75022.1"/>
    <property type="molecule type" value="Transcribed_RNA"/>
</dbReference>
<accession>A0A0A9CU57</accession>
<sequence>MLVLKHTLPKLKCTKISNGSSFLFANLYIVTFLEVIVSILLAQCLIAKRLQDRKWLDVQHNAYQNSFMKSTKLTKFQGKNRRIERQWQTVEQTAIKSGLIASSTCLIQCTNLNK</sequence>
<organism evidence="2">
    <name type="scientific">Arundo donax</name>
    <name type="common">Giant reed</name>
    <name type="synonym">Donax arundinaceus</name>
    <dbReference type="NCBI Taxonomy" id="35708"/>
    <lineage>
        <taxon>Eukaryota</taxon>
        <taxon>Viridiplantae</taxon>
        <taxon>Streptophyta</taxon>
        <taxon>Embryophyta</taxon>
        <taxon>Tracheophyta</taxon>
        <taxon>Spermatophyta</taxon>
        <taxon>Magnoliopsida</taxon>
        <taxon>Liliopsida</taxon>
        <taxon>Poales</taxon>
        <taxon>Poaceae</taxon>
        <taxon>PACMAD clade</taxon>
        <taxon>Arundinoideae</taxon>
        <taxon>Arundineae</taxon>
        <taxon>Arundo</taxon>
    </lineage>
</organism>
<protein>
    <submittedName>
        <fullName evidence="2">Uncharacterized protein</fullName>
    </submittedName>
</protein>
<reference evidence="2" key="1">
    <citation type="submission" date="2014-09" db="EMBL/GenBank/DDBJ databases">
        <authorList>
            <person name="Magalhaes I.L.F."/>
            <person name="Oliveira U."/>
            <person name="Santos F.R."/>
            <person name="Vidigal T.H.D.A."/>
            <person name="Brescovit A.D."/>
            <person name="Santos A.J."/>
        </authorList>
    </citation>
    <scope>NUCLEOTIDE SEQUENCE</scope>
    <source>
        <tissue evidence="2">Shoot tissue taken approximately 20 cm above the soil surface</tissue>
    </source>
</reference>
<evidence type="ECO:0000256" key="1">
    <source>
        <dbReference type="SAM" id="Phobius"/>
    </source>
</evidence>
<reference evidence="2" key="2">
    <citation type="journal article" date="2015" name="Data Brief">
        <title>Shoot transcriptome of the giant reed, Arundo donax.</title>
        <authorList>
            <person name="Barrero R.A."/>
            <person name="Guerrero F.D."/>
            <person name="Moolhuijzen P."/>
            <person name="Goolsby J.A."/>
            <person name="Tidwell J."/>
            <person name="Bellgard S.E."/>
            <person name="Bellgard M.I."/>
        </authorList>
    </citation>
    <scope>NUCLEOTIDE SEQUENCE</scope>
    <source>
        <tissue evidence="2">Shoot tissue taken approximately 20 cm above the soil surface</tissue>
    </source>
</reference>
<keyword evidence="1" id="KW-1133">Transmembrane helix</keyword>
<keyword evidence="1" id="KW-0472">Membrane</keyword>